<evidence type="ECO:0000313" key="4">
    <source>
        <dbReference type="Proteomes" id="UP000593567"/>
    </source>
</evidence>
<gene>
    <name evidence="3" type="ORF">EB796_015954</name>
</gene>
<proteinExistence type="predicted"/>
<name>A0A7J7JIQ0_BUGNE</name>
<feature type="region of interest" description="Disordered" evidence="1">
    <location>
        <begin position="106"/>
        <end position="137"/>
    </location>
</feature>
<keyword evidence="2" id="KW-0812">Transmembrane</keyword>
<keyword evidence="4" id="KW-1185">Reference proteome</keyword>
<sequence>MYRTNVLDITFTGFAWMMVSMLSTLCATYTVLQWIGYDPAWSMTKTSLACAKIVWKDLERYKLVENAIRASGFLTGDPMIESNDVVGVPCILNQGECTFYKSCEKPHLHDKKPRPHDEKPHPQDEKPRSQDAQLVERTPLVNMIETML</sequence>
<keyword evidence="2" id="KW-0472">Membrane</keyword>
<comment type="caution">
    <text evidence="3">The sequence shown here is derived from an EMBL/GenBank/DDBJ whole genome shotgun (WGS) entry which is preliminary data.</text>
</comment>
<feature type="compositionally biased region" description="Basic and acidic residues" evidence="1">
    <location>
        <begin position="115"/>
        <end position="129"/>
    </location>
</feature>
<evidence type="ECO:0000256" key="1">
    <source>
        <dbReference type="SAM" id="MobiDB-lite"/>
    </source>
</evidence>
<feature type="transmembrane region" description="Helical" evidence="2">
    <location>
        <begin position="14"/>
        <end position="35"/>
    </location>
</feature>
<dbReference type="Proteomes" id="UP000593567">
    <property type="component" value="Unassembled WGS sequence"/>
</dbReference>
<evidence type="ECO:0000313" key="3">
    <source>
        <dbReference type="EMBL" id="KAF6025703.1"/>
    </source>
</evidence>
<accession>A0A7J7JIQ0</accession>
<protein>
    <submittedName>
        <fullName evidence="3">Uncharacterized protein</fullName>
    </submittedName>
</protein>
<dbReference type="EMBL" id="VXIV02002437">
    <property type="protein sequence ID" value="KAF6025703.1"/>
    <property type="molecule type" value="Genomic_DNA"/>
</dbReference>
<evidence type="ECO:0000256" key="2">
    <source>
        <dbReference type="SAM" id="Phobius"/>
    </source>
</evidence>
<dbReference type="AlphaFoldDB" id="A0A7J7JIQ0"/>
<keyword evidence="2" id="KW-1133">Transmembrane helix</keyword>
<organism evidence="3 4">
    <name type="scientific">Bugula neritina</name>
    <name type="common">Brown bryozoan</name>
    <name type="synonym">Sertularia neritina</name>
    <dbReference type="NCBI Taxonomy" id="10212"/>
    <lineage>
        <taxon>Eukaryota</taxon>
        <taxon>Metazoa</taxon>
        <taxon>Spiralia</taxon>
        <taxon>Lophotrochozoa</taxon>
        <taxon>Bryozoa</taxon>
        <taxon>Gymnolaemata</taxon>
        <taxon>Cheilostomatida</taxon>
        <taxon>Flustrina</taxon>
        <taxon>Buguloidea</taxon>
        <taxon>Bugulidae</taxon>
        <taxon>Bugula</taxon>
    </lineage>
</organism>
<reference evidence="3" key="1">
    <citation type="submission" date="2020-06" db="EMBL/GenBank/DDBJ databases">
        <title>Draft genome of Bugula neritina, a colonial animal packing powerful symbionts and potential medicines.</title>
        <authorList>
            <person name="Rayko M."/>
        </authorList>
    </citation>
    <scope>NUCLEOTIDE SEQUENCE [LARGE SCALE GENOMIC DNA]</scope>
    <source>
        <strain evidence="3">Kwan_BN1</strain>
    </source>
</reference>